<evidence type="ECO:0000256" key="9">
    <source>
        <dbReference type="ARBA" id="ARBA00023264"/>
    </source>
</evidence>
<comment type="catalytic activity">
    <reaction evidence="10">
        <text>an acyl phosphate + sn-glycerol 3-phosphate = a 1-acyl-sn-glycero-3-phosphate + phosphate</text>
        <dbReference type="Rhea" id="RHEA:34075"/>
        <dbReference type="ChEBI" id="CHEBI:43474"/>
        <dbReference type="ChEBI" id="CHEBI:57597"/>
        <dbReference type="ChEBI" id="CHEBI:57970"/>
        <dbReference type="ChEBI" id="CHEBI:59918"/>
        <dbReference type="EC" id="2.3.1.275"/>
    </reaction>
</comment>
<dbReference type="RefSeq" id="WP_075004594.1">
    <property type="nucleotide sequence ID" value="NZ_FOAP01000001.1"/>
</dbReference>
<comment type="pathway">
    <text evidence="10">Lipid metabolism; phospholipid metabolism.</text>
</comment>
<dbReference type="OrthoDB" id="9777124at2"/>
<evidence type="ECO:0000256" key="7">
    <source>
        <dbReference type="ARBA" id="ARBA00023136"/>
    </source>
</evidence>
<feature type="transmembrane region" description="Helical" evidence="10">
    <location>
        <begin position="110"/>
        <end position="131"/>
    </location>
</feature>
<dbReference type="AlphaFoldDB" id="A0A1H7G5U2"/>
<evidence type="ECO:0000256" key="5">
    <source>
        <dbReference type="ARBA" id="ARBA00022989"/>
    </source>
</evidence>
<keyword evidence="6 10" id="KW-0443">Lipid metabolism</keyword>
<dbReference type="GO" id="GO:0043772">
    <property type="term" value="F:acyl-phosphate glycerol-3-phosphate acyltransferase activity"/>
    <property type="evidence" value="ECO:0007669"/>
    <property type="project" value="UniProtKB-UniRule"/>
</dbReference>
<feature type="transmembrane region" description="Helical" evidence="10">
    <location>
        <begin position="80"/>
        <end position="98"/>
    </location>
</feature>
<organism evidence="11 12">
    <name type="scientific">Stigmatella aurantiaca</name>
    <dbReference type="NCBI Taxonomy" id="41"/>
    <lineage>
        <taxon>Bacteria</taxon>
        <taxon>Pseudomonadati</taxon>
        <taxon>Myxococcota</taxon>
        <taxon>Myxococcia</taxon>
        <taxon>Myxococcales</taxon>
        <taxon>Cystobacterineae</taxon>
        <taxon>Archangiaceae</taxon>
        <taxon>Stigmatella</taxon>
    </lineage>
</organism>
<evidence type="ECO:0000256" key="6">
    <source>
        <dbReference type="ARBA" id="ARBA00023098"/>
    </source>
</evidence>
<keyword evidence="5 10" id="KW-1133">Transmembrane helix</keyword>
<keyword evidence="8 10" id="KW-0594">Phospholipid biosynthesis</keyword>
<dbReference type="PANTHER" id="PTHR30309:SF0">
    <property type="entry name" value="GLYCEROL-3-PHOSPHATE ACYLTRANSFERASE-RELATED"/>
    <property type="match status" value="1"/>
</dbReference>
<dbReference type="Pfam" id="PF02660">
    <property type="entry name" value="G3P_acyltransf"/>
    <property type="match status" value="1"/>
</dbReference>
<keyword evidence="11" id="KW-0012">Acyltransferase</keyword>
<comment type="subcellular location">
    <subcellularLocation>
        <location evidence="10">Cell membrane</location>
        <topology evidence="10">Multi-pass membrane protein</topology>
    </subcellularLocation>
</comment>
<proteinExistence type="inferred from homology"/>
<dbReference type="HAMAP" id="MF_01043">
    <property type="entry name" value="PlsY"/>
    <property type="match status" value="1"/>
</dbReference>
<feature type="transmembrane region" description="Helical" evidence="10">
    <location>
        <begin position="54"/>
        <end position="74"/>
    </location>
</feature>
<dbReference type="PANTHER" id="PTHR30309">
    <property type="entry name" value="INNER MEMBRANE PROTEIN YGIH"/>
    <property type="match status" value="1"/>
</dbReference>
<evidence type="ECO:0000256" key="10">
    <source>
        <dbReference type="HAMAP-Rule" id="MF_01043"/>
    </source>
</evidence>
<reference evidence="12" key="1">
    <citation type="submission" date="2016-10" db="EMBL/GenBank/DDBJ databases">
        <authorList>
            <person name="Varghese N."/>
            <person name="Submissions S."/>
        </authorList>
    </citation>
    <scope>NUCLEOTIDE SEQUENCE [LARGE SCALE GENOMIC DNA]</scope>
    <source>
        <strain evidence="12">DSM 17044</strain>
    </source>
</reference>
<evidence type="ECO:0000256" key="4">
    <source>
        <dbReference type="ARBA" id="ARBA00022692"/>
    </source>
</evidence>
<evidence type="ECO:0000313" key="11">
    <source>
        <dbReference type="EMBL" id="SEK33498.1"/>
    </source>
</evidence>
<protein>
    <recommendedName>
        <fullName evidence="10">Glycerol-3-phosphate acyltransferase</fullName>
    </recommendedName>
    <alternativeName>
        <fullName evidence="10">Acyl-PO4 G3P acyltransferase</fullName>
    </alternativeName>
    <alternativeName>
        <fullName evidence="10">Acyl-phosphate--glycerol-3-phosphate acyltransferase</fullName>
    </alternativeName>
    <alternativeName>
        <fullName evidence="10">G3P acyltransferase</fullName>
        <shortName evidence="10">GPAT</shortName>
        <ecNumber evidence="10">2.3.1.275</ecNumber>
    </alternativeName>
    <alternativeName>
        <fullName evidence="10">Lysophosphatidic acid synthase</fullName>
        <shortName evidence="10">LPA synthase</shortName>
    </alternativeName>
</protein>
<evidence type="ECO:0000256" key="1">
    <source>
        <dbReference type="ARBA" id="ARBA00022475"/>
    </source>
</evidence>
<evidence type="ECO:0000256" key="2">
    <source>
        <dbReference type="ARBA" id="ARBA00022516"/>
    </source>
</evidence>
<dbReference type="EMBL" id="FOAP01000001">
    <property type="protein sequence ID" value="SEK33498.1"/>
    <property type="molecule type" value="Genomic_DNA"/>
</dbReference>
<keyword evidence="3 10" id="KW-0808">Transferase</keyword>
<comment type="subunit">
    <text evidence="10">Probably interacts with PlsX.</text>
</comment>
<accession>A0A1H7G5U2</accession>
<dbReference type="InterPro" id="IPR003811">
    <property type="entry name" value="G3P_acylTferase_PlsY"/>
</dbReference>
<comment type="similarity">
    <text evidence="10">Belongs to the PlsY family.</text>
</comment>
<keyword evidence="7 10" id="KW-0472">Membrane</keyword>
<keyword evidence="4 10" id="KW-0812">Transmembrane</keyword>
<keyword evidence="2 10" id="KW-0444">Lipid biosynthesis</keyword>
<name>A0A1H7G5U2_STIAU</name>
<gene>
    <name evidence="10" type="primary">plsY</name>
    <name evidence="11" type="ORF">SAMN05444354_101316</name>
</gene>
<dbReference type="GO" id="GO:0008654">
    <property type="term" value="P:phospholipid biosynthetic process"/>
    <property type="evidence" value="ECO:0007669"/>
    <property type="project" value="UniProtKB-UniRule"/>
</dbReference>
<feature type="transmembrane region" description="Helical" evidence="10">
    <location>
        <begin position="143"/>
        <end position="175"/>
    </location>
</feature>
<evidence type="ECO:0000313" key="12">
    <source>
        <dbReference type="Proteomes" id="UP000182719"/>
    </source>
</evidence>
<evidence type="ECO:0000256" key="3">
    <source>
        <dbReference type="ARBA" id="ARBA00022679"/>
    </source>
</evidence>
<evidence type="ECO:0000256" key="8">
    <source>
        <dbReference type="ARBA" id="ARBA00023209"/>
    </source>
</evidence>
<comment type="function">
    <text evidence="10">Catalyzes the transfer of an acyl group from acyl-phosphate (acyl-PO(4)) to glycerol-3-phosphate (G3P) to form lysophosphatidic acid (LPA). This enzyme utilizes acyl-phosphate as fatty acyl donor, but not acyl-CoA or acyl-ACP.</text>
</comment>
<dbReference type="EC" id="2.3.1.275" evidence="10"/>
<keyword evidence="9 10" id="KW-1208">Phospholipid metabolism</keyword>
<keyword evidence="12" id="KW-1185">Reference proteome</keyword>
<sequence length="192" mass="19749">MLTALILLGYFAGSIPFGVLVTRWARGVDVRAEGSGNIGATNVARVAGKKAGGLVLALDALKGALPVLLALQLMPGEPRAHVSVGLAAFLGHCFPVWLKLRGGKGVATALGVLLVLVPLAALVGGAVYALVVKVARMSSLGSLSAGAAAVGTAAFTAAAPEYALLSGLLFAFMLWTHRSNIVRLLHRTERRF</sequence>
<dbReference type="GO" id="GO:0005886">
    <property type="term" value="C:plasma membrane"/>
    <property type="evidence" value="ECO:0007669"/>
    <property type="project" value="UniProtKB-SubCell"/>
</dbReference>
<dbReference type="NCBIfam" id="TIGR00023">
    <property type="entry name" value="glycerol-3-phosphate 1-O-acyltransferase PlsY"/>
    <property type="match status" value="1"/>
</dbReference>
<feature type="transmembrane region" description="Helical" evidence="10">
    <location>
        <begin position="6"/>
        <end position="25"/>
    </location>
</feature>
<dbReference type="Proteomes" id="UP000182719">
    <property type="component" value="Unassembled WGS sequence"/>
</dbReference>
<dbReference type="SMART" id="SM01207">
    <property type="entry name" value="G3P_acyltransf"/>
    <property type="match status" value="1"/>
</dbReference>
<dbReference type="UniPathway" id="UPA00085"/>
<keyword evidence="1 10" id="KW-1003">Cell membrane</keyword>